<dbReference type="CDD" id="cd00207">
    <property type="entry name" value="fer2"/>
    <property type="match status" value="1"/>
</dbReference>
<organism evidence="6 7">
    <name type="scientific">candidate division WOR_3 bacterium SM1_77</name>
    <dbReference type="NCBI Taxonomy" id="1703778"/>
    <lineage>
        <taxon>Bacteria</taxon>
        <taxon>Bacteria division WOR-3</taxon>
    </lineage>
</organism>
<evidence type="ECO:0000259" key="4">
    <source>
        <dbReference type="PROSITE" id="PS51085"/>
    </source>
</evidence>
<evidence type="ECO:0000256" key="2">
    <source>
        <dbReference type="ARBA" id="ARBA00023004"/>
    </source>
</evidence>
<dbReference type="PROSITE" id="PS00197">
    <property type="entry name" value="2FE2S_FER_1"/>
    <property type="match status" value="1"/>
</dbReference>
<proteinExistence type="predicted"/>
<dbReference type="PROSITE" id="PS51379">
    <property type="entry name" value="4FE4S_FER_2"/>
    <property type="match status" value="2"/>
</dbReference>
<dbReference type="PROSITE" id="PS51085">
    <property type="entry name" value="2FE2S_FER_2"/>
    <property type="match status" value="1"/>
</dbReference>
<dbReference type="SUPFAM" id="SSF46548">
    <property type="entry name" value="alpha-helical ferredoxin"/>
    <property type="match status" value="1"/>
</dbReference>
<evidence type="ECO:0000259" key="5">
    <source>
        <dbReference type="PROSITE" id="PS51379"/>
    </source>
</evidence>
<dbReference type="GO" id="GO:0046872">
    <property type="term" value="F:metal ion binding"/>
    <property type="evidence" value="ECO:0007669"/>
    <property type="project" value="UniProtKB-KW"/>
</dbReference>
<feature type="domain" description="4Fe-4S ferredoxin-type" evidence="5">
    <location>
        <begin position="120"/>
        <end position="149"/>
    </location>
</feature>
<dbReference type="SUPFAM" id="SSF54292">
    <property type="entry name" value="2Fe-2S ferredoxin-like"/>
    <property type="match status" value="1"/>
</dbReference>
<dbReference type="InterPro" id="IPR001041">
    <property type="entry name" value="2Fe-2S_ferredoxin-type"/>
</dbReference>
<dbReference type="PROSITE" id="PS00198">
    <property type="entry name" value="4FE4S_FER_1"/>
    <property type="match status" value="2"/>
</dbReference>
<dbReference type="EMBL" id="LJVE01000073">
    <property type="protein sequence ID" value="KPL13983.1"/>
    <property type="molecule type" value="Genomic_DNA"/>
</dbReference>
<dbReference type="InterPro" id="IPR006058">
    <property type="entry name" value="2Fe2S_fd_BS"/>
</dbReference>
<feature type="domain" description="2Fe-2S ferredoxin-type" evidence="4">
    <location>
        <begin position="22"/>
        <end position="100"/>
    </location>
</feature>
<reference evidence="6 7" key="1">
    <citation type="journal article" date="2015" name="Microbiome">
        <title>Genomic resolution of linkages in carbon, nitrogen, and sulfur cycling among widespread estuary sediment bacteria.</title>
        <authorList>
            <person name="Baker B.J."/>
            <person name="Lazar C.S."/>
            <person name="Teske A.P."/>
            <person name="Dick G.J."/>
        </authorList>
    </citation>
    <scope>NUCLEOTIDE SEQUENCE [LARGE SCALE GENOMIC DNA]</scope>
    <source>
        <strain evidence="6">SM1_77</strain>
    </source>
</reference>
<keyword evidence="2" id="KW-0408">Iron</keyword>
<dbReference type="Proteomes" id="UP000050975">
    <property type="component" value="Unassembled WGS sequence"/>
</dbReference>
<comment type="caution">
    <text evidence="6">The sequence shown here is derived from an EMBL/GenBank/DDBJ whole genome shotgun (WGS) entry which is preliminary data.</text>
</comment>
<sequence length="244" mass="27621">MDRIAEANKAATTGIDAKDIKNWIEIYIMGKAYRVPADLTILTAMEYAGYKFVRGVGCRQGFCGACATVFRKKGDYKLQTGMACQTRAEDGMYLAQIPFTPAEKAEYDITKEPYEASVFIKYYPEVTRCVSCNTCTKACPQDLEVMDYVQAAIRGAFDTLADVSFDCIQCGLCAMRCPAEIVQYHVAQLGRRMYGRYGQGAPDHLRKRVKEITEGKFNQDMEKITKCSIEELRKIYTEREKEPE</sequence>
<accession>A0A0S8JWG6</accession>
<dbReference type="Pfam" id="PF13187">
    <property type="entry name" value="Fer4_9"/>
    <property type="match status" value="1"/>
</dbReference>
<gene>
    <name evidence="6" type="ORF">AMJ74_04255</name>
</gene>
<dbReference type="Pfam" id="PF00111">
    <property type="entry name" value="Fer2"/>
    <property type="match status" value="1"/>
</dbReference>
<name>A0A0S8JWG6_UNCW3</name>
<feature type="domain" description="4Fe-4S ferredoxin-type" evidence="5">
    <location>
        <begin position="157"/>
        <end position="187"/>
    </location>
</feature>
<evidence type="ECO:0000313" key="6">
    <source>
        <dbReference type="EMBL" id="KPL13983.1"/>
    </source>
</evidence>
<keyword evidence="3" id="KW-0411">Iron-sulfur</keyword>
<dbReference type="InterPro" id="IPR017900">
    <property type="entry name" value="4Fe4S_Fe_S_CS"/>
</dbReference>
<dbReference type="InterPro" id="IPR012675">
    <property type="entry name" value="Beta-grasp_dom_sf"/>
</dbReference>
<evidence type="ECO:0000256" key="1">
    <source>
        <dbReference type="ARBA" id="ARBA00022723"/>
    </source>
</evidence>
<dbReference type="AlphaFoldDB" id="A0A0S8JWG6"/>
<protein>
    <submittedName>
        <fullName evidence="6">4Fe-4S ferredoxin</fullName>
    </submittedName>
</protein>
<keyword evidence="1" id="KW-0479">Metal-binding</keyword>
<dbReference type="InterPro" id="IPR036010">
    <property type="entry name" value="2Fe-2S_ferredoxin-like_sf"/>
</dbReference>
<evidence type="ECO:0000256" key="3">
    <source>
        <dbReference type="ARBA" id="ARBA00023014"/>
    </source>
</evidence>
<dbReference type="Gene3D" id="3.10.20.30">
    <property type="match status" value="1"/>
</dbReference>
<dbReference type="GO" id="GO:0051537">
    <property type="term" value="F:2 iron, 2 sulfur cluster binding"/>
    <property type="evidence" value="ECO:0007669"/>
    <property type="project" value="InterPro"/>
</dbReference>
<evidence type="ECO:0000313" key="7">
    <source>
        <dbReference type="Proteomes" id="UP000050975"/>
    </source>
</evidence>
<dbReference type="Gene3D" id="3.30.70.20">
    <property type="match status" value="1"/>
</dbReference>
<dbReference type="InterPro" id="IPR017896">
    <property type="entry name" value="4Fe4S_Fe-S-bd"/>
</dbReference>